<accession>A0AAD2CZ49</accession>
<evidence type="ECO:0000313" key="10">
    <source>
        <dbReference type="EMBL" id="CAJ1943192.1"/>
    </source>
</evidence>
<dbReference type="Pfam" id="PF01138">
    <property type="entry name" value="RNase_PH"/>
    <property type="match status" value="1"/>
</dbReference>
<evidence type="ECO:0000256" key="3">
    <source>
        <dbReference type="ARBA" id="ARBA00006678"/>
    </source>
</evidence>
<evidence type="ECO:0000256" key="1">
    <source>
        <dbReference type="ARBA" id="ARBA00004123"/>
    </source>
</evidence>
<name>A0AAD2CZ49_9STRA</name>
<evidence type="ECO:0000256" key="6">
    <source>
        <dbReference type="ARBA" id="ARBA00023242"/>
    </source>
</evidence>
<feature type="domain" description="Exoribonuclease phosphorolytic" evidence="9">
    <location>
        <begin position="259"/>
        <end position="309"/>
    </location>
</feature>
<dbReference type="InterPro" id="IPR027408">
    <property type="entry name" value="PNPase/RNase_PH_dom_sf"/>
</dbReference>
<dbReference type="InterPro" id="IPR015847">
    <property type="entry name" value="ExoRNase_PH_dom2"/>
</dbReference>
<evidence type="ECO:0000256" key="2">
    <source>
        <dbReference type="ARBA" id="ARBA00004496"/>
    </source>
</evidence>
<evidence type="ECO:0008006" key="12">
    <source>
        <dbReference type="Google" id="ProtNLM"/>
    </source>
</evidence>
<dbReference type="GO" id="GO:0000176">
    <property type="term" value="C:nuclear exosome (RNase complex)"/>
    <property type="evidence" value="ECO:0007669"/>
    <property type="project" value="TreeGrafter"/>
</dbReference>
<dbReference type="GO" id="GO:0034476">
    <property type="term" value="P:U5 snRNA 3'-end processing"/>
    <property type="evidence" value="ECO:0007669"/>
    <property type="project" value="TreeGrafter"/>
</dbReference>
<dbReference type="GO" id="GO:0035925">
    <property type="term" value="F:mRNA 3'-UTR AU-rich region binding"/>
    <property type="evidence" value="ECO:0007669"/>
    <property type="project" value="TreeGrafter"/>
</dbReference>
<dbReference type="GO" id="GO:0000467">
    <property type="term" value="P:exonucleolytic trimming to generate mature 3'-end of 5.8S rRNA from tricistronic rRNA transcript (SSU-rRNA, 5.8S rRNA, LSU-rRNA)"/>
    <property type="evidence" value="ECO:0007669"/>
    <property type="project" value="TreeGrafter"/>
</dbReference>
<feature type="domain" description="Exoribonuclease phosphorolytic" evidence="8">
    <location>
        <begin position="44"/>
        <end position="198"/>
    </location>
</feature>
<dbReference type="InterPro" id="IPR033100">
    <property type="entry name" value="Rrp45"/>
</dbReference>
<evidence type="ECO:0000256" key="4">
    <source>
        <dbReference type="ARBA" id="ARBA00022490"/>
    </source>
</evidence>
<dbReference type="CDD" id="cd11368">
    <property type="entry name" value="RNase_PH_RRP45"/>
    <property type="match status" value="1"/>
</dbReference>
<comment type="subcellular location">
    <subcellularLocation>
        <location evidence="2">Cytoplasm</location>
    </subcellularLocation>
    <subcellularLocation>
        <location evidence="1">Nucleus</location>
    </subcellularLocation>
</comment>
<feature type="compositionally biased region" description="Basic and acidic residues" evidence="7">
    <location>
        <begin position="406"/>
        <end position="417"/>
    </location>
</feature>
<dbReference type="GO" id="GO:0071038">
    <property type="term" value="P:TRAMP-dependent tRNA surveillance pathway"/>
    <property type="evidence" value="ECO:0007669"/>
    <property type="project" value="TreeGrafter"/>
</dbReference>
<evidence type="ECO:0000259" key="8">
    <source>
        <dbReference type="Pfam" id="PF01138"/>
    </source>
</evidence>
<keyword evidence="4" id="KW-0963">Cytoplasm</keyword>
<dbReference type="GO" id="GO:0071035">
    <property type="term" value="P:nuclear polyadenylation-dependent rRNA catabolic process"/>
    <property type="evidence" value="ECO:0007669"/>
    <property type="project" value="TreeGrafter"/>
</dbReference>
<keyword evidence="6" id="KW-0539">Nucleus</keyword>
<dbReference type="EMBL" id="CAKOGP040001112">
    <property type="protein sequence ID" value="CAJ1943192.1"/>
    <property type="molecule type" value="Genomic_DNA"/>
</dbReference>
<comment type="caution">
    <text evidence="10">The sequence shown here is derived from an EMBL/GenBank/DDBJ whole genome shotgun (WGS) entry which is preliminary data.</text>
</comment>
<dbReference type="AlphaFoldDB" id="A0AAD2CZ49"/>
<dbReference type="Proteomes" id="UP001295423">
    <property type="component" value="Unassembled WGS sequence"/>
</dbReference>
<sequence length="546" mass="59935">MVEAYVAIRDDSGIRSLSVNERDFLRTCVHGNTTLRIDGRTGQELRRVRLQLGRWDNGAECTVQWGNTRVSSLCSAQLVPPSPDRPNEGMVNFTVELSPMAGSSFRQAPVVSTGPLPMGARGPNYSDRNQRLLANRILRSVERVIILGGALDTEALVLAPGKWVWRFTIALTILDDGGNILDASILAAMAALRHYRKPQVQFSGDDEKESGAMSLPTMIPSIVKEATPLPLHHTPLSVSFALVPADNSSNAGSTSTVAAIADPTDREELVQHGTVTIAMNTHSEVCLLDFGGGCEIPPSKLKECWKIAQTTTKQLCQFLEQTLQDANGKAQQERLEKLKQQQDGKFATSAASLPPNAPYFEQSKIGDEMNVEVEVDVDHIAEVEKKAEEAYRQQALDYSRGHVASKVREDSTKEKSSQQKGKSLIAAMLRSVNQGDKGESTRRSEEYASDVAHSVVTGGKQRQVTNREDSCKVVDKTKNRVAMDLNDDEDEEAPTILQSEFHSSSREEKAPTEYALTPPPNTNDEANDLSMAIKKKKKKAKKKKPT</sequence>
<comment type="similarity">
    <text evidence="3">Belongs to the RNase PH family.</text>
</comment>
<dbReference type="InterPro" id="IPR001247">
    <property type="entry name" value="ExoRNase_PH_dom1"/>
</dbReference>
<keyword evidence="11" id="KW-1185">Reference proteome</keyword>
<dbReference type="PANTHER" id="PTHR11097:SF14">
    <property type="entry name" value="EXOSOME COMPLEX COMPONENT RRP45"/>
    <property type="match status" value="1"/>
</dbReference>
<evidence type="ECO:0000313" key="11">
    <source>
        <dbReference type="Proteomes" id="UP001295423"/>
    </source>
</evidence>
<keyword evidence="5" id="KW-0694">RNA-binding</keyword>
<dbReference type="SUPFAM" id="SSF55666">
    <property type="entry name" value="Ribonuclease PH domain 2-like"/>
    <property type="match status" value="1"/>
</dbReference>
<dbReference type="InterPro" id="IPR036345">
    <property type="entry name" value="ExoRNase_PH_dom2_sf"/>
</dbReference>
<protein>
    <recommendedName>
        <fullName evidence="12">Ribosomal RNA-processing protein 43</fullName>
    </recommendedName>
</protein>
<feature type="compositionally biased region" description="Basic and acidic residues" evidence="7">
    <location>
        <begin position="436"/>
        <end position="446"/>
    </location>
</feature>
<feature type="region of interest" description="Disordered" evidence="7">
    <location>
        <begin position="431"/>
        <end position="471"/>
    </location>
</feature>
<dbReference type="GO" id="GO:0034473">
    <property type="term" value="P:U1 snRNA 3'-end processing"/>
    <property type="evidence" value="ECO:0007669"/>
    <property type="project" value="TreeGrafter"/>
</dbReference>
<reference evidence="10" key="1">
    <citation type="submission" date="2023-08" db="EMBL/GenBank/DDBJ databases">
        <authorList>
            <person name="Audoor S."/>
            <person name="Bilcke G."/>
        </authorList>
    </citation>
    <scope>NUCLEOTIDE SEQUENCE</scope>
</reference>
<dbReference type="Pfam" id="PF03725">
    <property type="entry name" value="RNase_PH_C"/>
    <property type="match status" value="1"/>
</dbReference>
<evidence type="ECO:0000256" key="5">
    <source>
        <dbReference type="ARBA" id="ARBA00022884"/>
    </source>
</evidence>
<evidence type="ECO:0000256" key="7">
    <source>
        <dbReference type="SAM" id="MobiDB-lite"/>
    </source>
</evidence>
<feature type="region of interest" description="Disordered" evidence="7">
    <location>
        <begin position="402"/>
        <end position="421"/>
    </location>
</feature>
<dbReference type="InterPro" id="IPR020568">
    <property type="entry name" value="Ribosomal_Su5_D2-typ_SF"/>
</dbReference>
<feature type="region of interest" description="Disordered" evidence="7">
    <location>
        <begin position="484"/>
        <end position="546"/>
    </location>
</feature>
<dbReference type="PANTHER" id="PTHR11097">
    <property type="entry name" value="EXOSOME COMPLEX EXONUCLEASE RIBOSOMAL RNA PROCESSING PROTEIN"/>
    <property type="match status" value="1"/>
</dbReference>
<dbReference type="SUPFAM" id="SSF54211">
    <property type="entry name" value="Ribosomal protein S5 domain 2-like"/>
    <property type="match status" value="1"/>
</dbReference>
<evidence type="ECO:0000259" key="9">
    <source>
        <dbReference type="Pfam" id="PF03725"/>
    </source>
</evidence>
<dbReference type="GO" id="GO:0000177">
    <property type="term" value="C:cytoplasmic exosome (RNase complex)"/>
    <property type="evidence" value="ECO:0007669"/>
    <property type="project" value="TreeGrafter"/>
</dbReference>
<proteinExistence type="inferred from homology"/>
<feature type="compositionally biased region" description="Basic residues" evidence="7">
    <location>
        <begin position="533"/>
        <end position="546"/>
    </location>
</feature>
<dbReference type="Gene3D" id="3.30.230.70">
    <property type="entry name" value="GHMP Kinase, N-terminal domain"/>
    <property type="match status" value="1"/>
</dbReference>
<gene>
    <name evidence="10" type="ORF">CYCCA115_LOCUS8322</name>
</gene>
<dbReference type="GO" id="GO:0071028">
    <property type="term" value="P:nuclear mRNA surveillance"/>
    <property type="evidence" value="ECO:0007669"/>
    <property type="project" value="TreeGrafter"/>
</dbReference>
<dbReference type="GO" id="GO:0034475">
    <property type="term" value="P:U4 snRNA 3'-end processing"/>
    <property type="evidence" value="ECO:0007669"/>
    <property type="project" value="TreeGrafter"/>
</dbReference>
<dbReference type="GO" id="GO:0016075">
    <property type="term" value="P:rRNA catabolic process"/>
    <property type="evidence" value="ECO:0007669"/>
    <property type="project" value="TreeGrafter"/>
</dbReference>
<dbReference type="InterPro" id="IPR050590">
    <property type="entry name" value="Exosome_comp_Rrp42_subfam"/>
</dbReference>
<organism evidence="10 11">
    <name type="scientific">Cylindrotheca closterium</name>
    <dbReference type="NCBI Taxonomy" id="2856"/>
    <lineage>
        <taxon>Eukaryota</taxon>
        <taxon>Sar</taxon>
        <taxon>Stramenopiles</taxon>
        <taxon>Ochrophyta</taxon>
        <taxon>Bacillariophyta</taxon>
        <taxon>Bacillariophyceae</taxon>
        <taxon>Bacillariophycidae</taxon>
        <taxon>Bacillariales</taxon>
        <taxon>Bacillariaceae</taxon>
        <taxon>Cylindrotheca</taxon>
    </lineage>
</organism>